<reference evidence="1 2" key="1">
    <citation type="submission" date="2017-12" db="EMBL/GenBank/DDBJ databases">
        <title>Genome sequence of the active heterotrophic nitrifier-denitrifier, Cupriavidus pauculus UM1.</title>
        <authorList>
            <person name="Putonti C."/>
            <person name="Castignetti D."/>
        </authorList>
    </citation>
    <scope>NUCLEOTIDE SEQUENCE [LARGE SCALE GENOMIC DNA]</scope>
    <source>
        <strain evidence="1 2">UM1</strain>
    </source>
</reference>
<evidence type="ECO:0000313" key="1">
    <source>
        <dbReference type="EMBL" id="PLP96576.1"/>
    </source>
</evidence>
<organism evidence="1 2">
    <name type="scientific">Cupriavidus pauculus</name>
    <dbReference type="NCBI Taxonomy" id="82633"/>
    <lineage>
        <taxon>Bacteria</taxon>
        <taxon>Pseudomonadati</taxon>
        <taxon>Pseudomonadota</taxon>
        <taxon>Betaproteobacteria</taxon>
        <taxon>Burkholderiales</taxon>
        <taxon>Burkholderiaceae</taxon>
        <taxon>Cupriavidus</taxon>
    </lineage>
</organism>
<name>A0A2N5C2X5_9BURK</name>
<evidence type="ECO:0000313" key="2">
    <source>
        <dbReference type="Proteomes" id="UP000234341"/>
    </source>
</evidence>
<comment type="caution">
    <text evidence="1">The sequence shown here is derived from an EMBL/GenBank/DDBJ whole genome shotgun (WGS) entry which is preliminary data.</text>
</comment>
<proteinExistence type="predicted"/>
<dbReference type="EMBL" id="PJRP01000025">
    <property type="protein sequence ID" value="PLP96576.1"/>
    <property type="molecule type" value="Genomic_DNA"/>
</dbReference>
<accession>A0A2N5C2X5</accession>
<dbReference type="AlphaFoldDB" id="A0A2N5C2X5"/>
<protein>
    <submittedName>
        <fullName evidence="1">Auxiliary protein of the heavy metal cation-transporting efflux system HmyCBA</fullName>
    </submittedName>
</protein>
<dbReference type="OrthoDB" id="8967186at2"/>
<dbReference type="Proteomes" id="UP000234341">
    <property type="component" value="Unassembled WGS sequence"/>
</dbReference>
<sequence length="148" mass="15500">MCLSALSFSAAANVRAAVPKAERVMKVSNAAHTAESAQAAQASQATEAPDYAMLANGDDLAQLVLPGDPDFGADDEVADDGPPPGYCNIWSADLLDPLDLFDAVDETSALFVLPNFALAQSVSDLFQAPTARTTFESEGLFRPPNLLV</sequence>
<gene>
    <name evidence="1" type="ORF">CYJ10_31375</name>
</gene>